<evidence type="ECO:0000313" key="8">
    <source>
        <dbReference type="EMBL" id="SDD80525.1"/>
    </source>
</evidence>
<dbReference type="InterPro" id="IPR050980">
    <property type="entry name" value="2C_sensor_his_kinase"/>
</dbReference>
<comment type="catalytic activity">
    <reaction evidence="1">
        <text>ATP + protein L-histidine = ADP + protein N-phospho-L-histidine.</text>
        <dbReference type="EC" id="2.7.13.3"/>
    </reaction>
</comment>
<protein>
    <recommendedName>
        <fullName evidence="2">histidine kinase</fullName>
        <ecNumber evidence="2">2.7.13.3</ecNumber>
    </recommendedName>
</protein>
<dbReference type="InterPro" id="IPR004358">
    <property type="entry name" value="Sig_transdc_His_kin-like_C"/>
</dbReference>
<dbReference type="PANTHER" id="PTHR44936">
    <property type="entry name" value="SENSOR PROTEIN CREC"/>
    <property type="match status" value="1"/>
</dbReference>
<dbReference type="AlphaFoldDB" id="A0A1G6XSW6"/>
<dbReference type="PANTHER" id="PTHR44936:SF9">
    <property type="entry name" value="SENSOR PROTEIN CREC"/>
    <property type="match status" value="1"/>
</dbReference>
<keyword evidence="9" id="KW-1185">Reference proteome</keyword>
<keyword evidence="3" id="KW-0597">Phosphoprotein</keyword>
<dbReference type="InterPro" id="IPR036890">
    <property type="entry name" value="HATPase_C_sf"/>
</dbReference>
<dbReference type="GO" id="GO:0004673">
    <property type="term" value="F:protein histidine kinase activity"/>
    <property type="evidence" value="ECO:0007669"/>
    <property type="project" value="UniProtKB-EC"/>
</dbReference>
<evidence type="ECO:0000256" key="3">
    <source>
        <dbReference type="ARBA" id="ARBA00022553"/>
    </source>
</evidence>
<keyword evidence="6" id="KW-0902">Two-component regulatory system</keyword>
<feature type="domain" description="Histidine kinase" evidence="7">
    <location>
        <begin position="1"/>
        <end position="74"/>
    </location>
</feature>
<dbReference type="EC" id="2.7.13.3" evidence="2"/>
<evidence type="ECO:0000256" key="6">
    <source>
        <dbReference type="ARBA" id="ARBA00023012"/>
    </source>
</evidence>
<evidence type="ECO:0000256" key="2">
    <source>
        <dbReference type="ARBA" id="ARBA00012438"/>
    </source>
</evidence>
<dbReference type="PROSITE" id="PS50109">
    <property type="entry name" value="HIS_KIN"/>
    <property type="match status" value="1"/>
</dbReference>
<keyword evidence="4" id="KW-0808">Transferase</keyword>
<reference evidence="9" key="1">
    <citation type="submission" date="2016-10" db="EMBL/GenBank/DDBJ databases">
        <authorList>
            <person name="Varghese N."/>
            <person name="Submissions S."/>
        </authorList>
    </citation>
    <scope>NUCLEOTIDE SEQUENCE [LARGE SCALE GENOMIC DNA]</scope>
    <source>
        <strain evidence="9">IBRC-M 10403</strain>
    </source>
</reference>
<dbReference type="SUPFAM" id="SSF55874">
    <property type="entry name" value="ATPase domain of HSP90 chaperone/DNA topoisomerase II/histidine kinase"/>
    <property type="match status" value="1"/>
</dbReference>
<keyword evidence="5 8" id="KW-0418">Kinase</keyword>
<dbReference type="Pfam" id="PF02518">
    <property type="entry name" value="HATPase_c"/>
    <property type="match status" value="1"/>
</dbReference>
<dbReference type="EMBL" id="FMZZ01000018">
    <property type="protein sequence ID" value="SDD80525.1"/>
    <property type="molecule type" value="Genomic_DNA"/>
</dbReference>
<dbReference type="STRING" id="1271860.SAMN05216174_11879"/>
<evidence type="ECO:0000256" key="4">
    <source>
        <dbReference type="ARBA" id="ARBA00022679"/>
    </source>
</evidence>
<evidence type="ECO:0000259" key="7">
    <source>
        <dbReference type="PROSITE" id="PS50109"/>
    </source>
</evidence>
<dbReference type="PRINTS" id="PR00344">
    <property type="entry name" value="BCTRLSENSOR"/>
</dbReference>
<dbReference type="Proteomes" id="UP000199501">
    <property type="component" value="Unassembled WGS sequence"/>
</dbReference>
<sequence>MLRVRGGGPGLAPEEYAMAFERGMLNARYSGSRPVGTGIGLALAHGLVTRMGATIEAGPAAEGGAAFTVRIPTG</sequence>
<dbReference type="GO" id="GO:0000160">
    <property type="term" value="P:phosphorelay signal transduction system"/>
    <property type="evidence" value="ECO:0007669"/>
    <property type="project" value="UniProtKB-KW"/>
</dbReference>
<gene>
    <name evidence="8" type="ORF">SAMN05216174_11879</name>
</gene>
<name>A0A1G6XSW6_9PSEU</name>
<evidence type="ECO:0000256" key="1">
    <source>
        <dbReference type="ARBA" id="ARBA00000085"/>
    </source>
</evidence>
<evidence type="ECO:0000313" key="9">
    <source>
        <dbReference type="Proteomes" id="UP000199501"/>
    </source>
</evidence>
<accession>A0A1G6XSW6</accession>
<evidence type="ECO:0000256" key="5">
    <source>
        <dbReference type="ARBA" id="ARBA00022777"/>
    </source>
</evidence>
<dbReference type="InterPro" id="IPR005467">
    <property type="entry name" value="His_kinase_dom"/>
</dbReference>
<proteinExistence type="predicted"/>
<dbReference type="Gene3D" id="3.30.565.10">
    <property type="entry name" value="Histidine kinase-like ATPase, C-terminal domain"/>
    <property type="match status" value="1"/>
</dbReference>
<organism evidence="8 9">
    <name type="scientific">Actinokineospora iranica</name>
    <dbReference type="NCBI Taxonomy" id="1271860"/>
    <lineage>
        <taxon>Bacteria</taxon>
        <taxon>Bacillati</taxon>
        <taxon>Actinomycetota</taxon>
        <taxon>Actinomycetes</taxon>
        <taxon>Pseudonocardiales</taxon>
        <taxon>Pseudonocardiaceae</taxon>
        <taxon>Actinokineospora</taxon>
    </lineage>
</organism>
<dbReference type="InterPro" id="IPR003594">
    <property type="entry name" value="HATPase_dom"/>
</dbReference>